<reference evidence="1" key="2">
    <citation type="submission" date="2025-09" db="UniProtKB">
        <authorList>
            <consortium name="Ensembl"/>
        </authorList>
    </citation>
    <scope>IDENTIFICATION</scope>
</reference>
<dbReference type="Ensembl" id="ENSMMOT00000005386.1">
    <property type="protein sequence ID" value="ENSMMOP00000005291.1"/>
    <property type="gene ID" value="ENSMMOG00000004205.1"/>
</dbReference>
<dbReference type="Proteomes" id="UP000261620">
    <property type="component" value="Unplaced"/>
</dbReference>
<dbReference type="AlphaFoldDB" id="A0A3Q3VS97"/>
<evidence type="ECO:0008006" key="3">
    <source>
        <dbReference type="Google" id="ProtNLM"/>
    </source>
</evidence>
<dbReference type="PANTHER" id="PTHR31635">
    <property type="entry name" value="REVERSE TRANSCRIPTASE DOMAIN-CONTAINING PROTEIN-RELATED"/>
    <property type="match status" value="1"/>
</dbReference>
<protein>
    <recommendedName>
        <fullName evidence="3">Reverse transcriptase domain-containing protein</fullName>
    </recommendedName>
</protein>
<evidence type="ECO:0000313" key="2">
    <source>
        <dbReference type="Proteomes" id="UP000261620"/>
    </source>
</evidence>
<reference evidence="1" key="1">
    <citation type="submission" date="2025-08" db="UniProtKB">
        <authorList>
            <consortium name="Ensembl"/>
        </authorList>
    </citation>
    <scope>IDENTIFICATION</scope>
</reference>
<dbReference type="OMA" id="FCTRITI"/>
<accession>A0A3Q3VS97</accession>
<dbReference type="STRING" id="94237.ENSMMOP00000005291"/>
<organism evidence="1 2">
    <name type="scientific">Mola mola</name>
    <name type="common">Ocean sunfish</name>
    <name type="synonym">Tetraodon mola</name>
    <dbReference type="NCBI Taxonomy" id="94237"/>
    <lineage>
        <taxon>Eukaryota</taxon>
        <taxon>Metazoa</taxon>
        <taxon>Chordata</taxon>
        <taxon>Craniata</taxon>
        <taxon>Vertebrata</taxon>
        <taxon>Euteleostomi</taxon>
        <taxon>Actinopterygii</taxon>
        <taxon>Neopterygii</taxon>
        <taxon>Teleostei</taxon>
        <taxon>Neoteleostei</taxon>
        <taxon>Acanthomorphata</taxon>
        <taxon>Eupercaria</taxon>
        <taxon>Tetraodontiformes</taxon>
        <taxon>Molidae</taxon>
        <taxon>Mola</taxon>
    </lineage>
</organism>
<sequence length="224" mass="26024">NTLRPVRIYHYYFPLCHGIRQESTLSLQLFDITIKPLKVQLLTLLLYADDLHLFLSDPNATIPIALNLNNKFGCVSGYKLNLSKSAFFSYKNLSTSHVIWEPTIFCVCVTSKYKDLVGKNFKTGQVKAKQDMERWSTLPLSLDGSIDSVKVAFMPRILFLFQVIPGFIPKSPFKELNRLPSVFIWDKIVPQIREEYLERHREEGGSLSWQNDLVWHPSFGFWHR</sequence>
<evidence type="ECO:0000313" key="1">
    <source>
        <dbReference type="Ensembl" id="ENSMMOP00000005291.1"/>
    </source>
</evidence>
<keyword evidence="2" id="KW-1185">Reference proteome</keyword>
<dbReference type="PANTHER" id="PTHR31635:SF196">
    <property type="entry name" value="REVERSE TRANSCRIPTASE DOMAIN-CONTAINING PROTEIN-RELATED"/>
    <property type="match status" value="1"/>
</dbReference>
<proteinExistence type="predicted"/>
<name>A0A3Q3VS97_MOLML</name>